<protein>
    <submittedName>
        <fullName evidence="1">Uncharacterized protein</fullName>
    </submittedName>
</protein>
<accession>A0ACB7YKK1</accession>
<proteinExistence type="predicted"/>
<evidence type="ECO:0000313" key="1">
    <source>
        <dbReference type="EMBL" id="KAH7854013.1"/>
    </source>
</evidence>
<sequence length="481" mass="54580">MKLTELENLERLEHGSLSVGSLSKLKEFSVRGCGKLLCVFASQLLPMLRHLEDLFVESCELLEVMFELEGADSNEPNPTILSPLKLIVLRDLPKLNYISKRDPMGFEYIQTLHIYDCSSLKHVFAPTMAKSIPLLCDLMIWKCEMLSRIVAEENGLGESSVEEVEFPQLKRLELGNLPNLVSFFPNVNTTVAQSGDHYHNLVQPQPLFNEKVAIPSLVYLGLFGLKNVRNMFHPSMAGGLVNLQKLLIKDCSTLETVGMEEEVGGHGRILHKTLFPQLIKLVLARLPKLKWFCHFTHPLELPRLRTMDIMFCPSMDAFSLGHVSAPNLSLPGILWNGDLNNAIQSLPKVTFPRLENLELEGCESLKYVFQPSMAKDLVNLQELIINDCSKMEAVVDREEEIEGGQGRKSADKTLFPRLSKLELCRLQQLKRFCHFKYPLELPLLSQMVIWDCPSMDSFSFGYVRAPNLRLQATSRNGKIWR</sequence>
<dbReference type="EMBL" id="CM037161">
    <property type="protein sequence ID" value="KAH7854013.1"/>
    <property type="molecule type" value="Genomic_DNA"/>
</dbReference>
<gene>
    <name evidence="1" type="ORF">Vadar_009094</name>
</gene>
<evidence type="ECO:0000313" key="2">
    <source>
        <dbReference type="Proteomes" id="UP000828048"/>
    </source>
</evidence>
<dbReference type="Proteomes" id="UP000828048">
    <property type="component" value="Chromosome 11"/>
</dbReference>
<organism evidence="1 2">
    <name type="scientific">Vaccinium darrowii</name>
    <dbReference type="NCBI Taxonomy" id="229202"/>
    <lineage>
        <taxon>Eukaryota</taxon>
        <taxon>Viridiplantae</taxon>
        <taxon>Streptophyta</taxon>
        <taxon>Embryophyta</taxon>
        <taxon>Tracheophyta</taxon>
        <taxon>Spermatophyta</taxon>
        <taxon>Magnoliopsida</taxon>
        <taxon>eudicotyledons</taxon>
        <taxon>Gunneridae</taxon>
        <taxon>Pentapetalae</taxon>
        <taxon>asterids</taxon>
        <taxon>Ericales</taxon>
        <taxon>Ericaceae</taxon>
        <taxon>Vaccinioideae</taxon>
        <taxon>Vaccinieae</taxon>
        <taxon>Vaccinium</taxon>
    </lineage>
</organism>
<comment type="caution">
    <text evidence="1">The sequence shown here is derived from an EMBL/GenBank/DDBJ whole genome shotgun (WGS) entry which is preliminary data.</text>
</comment>
<keyword evidence="2" id="KW-1185">Reference proteome</keyword>
<name>A0ACB7YKK1_9ERIC</name>
<reference evidence="1 2" key="1">
    <citation type="journal article" date="2021" name="Hortic Res">
        <title>High-quality reference genome and annotation aids understanding of berry development for evergreen blueberry (Vaccinium darrowii).</title>
        <authorList>
            <person name="Yu J."/>
            <person name="Hulse-Kemp A.M."/>
            <person name="Babiker E."/>
            <person name="Staton M."/>
        </authorList>
    </citation>
    <scope>NUCLEOTIDE SEQUENCE [LARGE SCALE GENOMIC DNA]</scope>
    <source>
        <strain evidence="2">cv. NJ 8807/NJ 8810</strain>
        <tissue evidence="1">Young leaf</tissue>
    </source>
</reference>